<dbReference type="GeneID" id="66986449"/>
<feature type="region of interest" description="Disordered" evidence="1">
    <location>
        <begin position="1"/>
        <end position="111"/>
    </location>
</feature>
<name>A0A7R7VWK1_ASPCH</name>
<evidence type="ECO:0000256" key="1">
    <source>
        <dbReference type="SAM" id="MobiDB-lite"/>
    </source>
</evidence>
<accession>A0A7R7VWK1</accession>
<dbReference type="AlphaFoldDB" id="A0A7R7VWK1"/>
<keyword evidence="3" id="KW-1185">Reference proteome</keyword>
<organism evidence="2 3">
    <name type="scientific">Aspergillus chevalieri</name>
    <name type="common">Eurotium chevalieri</name>
    <dbReference type="NCBI Taxonomy" id="182096"/>
    <lineage>
        <taxon>Eukaryota</taxon>
        <taxon>Fungi</taxon>
        <taxon>Dikarya</taxon>
        <taxon>Ascomycota</taxon>
        <taxon>Pezizomycotina</taxon>
        <taxon>Eurotiomycetes</taxon>
        <taxon>Eurotiomycetidae</taxon>
        <taxon>Eurotiales</taxon>
        <taxon>Aspergillaceae</taxon>
        <taxon>Aspergillus</taxon>
        <taxon>Aspergillus subgen. Aspergillus</taxon>
    </lineage>
</organism>
<reference evidence="2" key="1">
    <citation type="submission" date="2021-01" db="EMBL/GenBank/DDBJ databases">
        <authorList>
            <consortium name="Aspergillus chevalieri M1 genome sequencing consortium"/>
            <person name="Kazuki M."/>
            <person name="Futagami T."/>
        </authorList>
    </citation>
    <scope>NUCLEOTIDE SEQUENCE</scope>
    <source>
        <strain evidence="2">M1</strain>
    </source>
</reference>
<evidence type="ECO:0000313" key="2">
    <source>
        <dbReference type="EMBL" id="BCR92100.1"/>
    </source>
</evidence>
<sequence>MVLANPPSLCLLTPTPTQPPDSPAAANKTPQTTGYGPPGCAAPTTQSPPQCPRCRPAIPPVAAAMPPECPPPMAHAASSPPWGSKPPSTDTGLLAPTRRISSAASHMKNTR</sequence>
<protein>
    <submittedName>
        <fullName evidence="2">Uncharacterized protein</fullName>
    </submittedName>
</protein>
<gene>
    <name evidence="2" type="ORF">ACHE_70943A</name>
</gene>
<evidence type="ECO:0000313" key="3">
    <source>
        <dbReference type="Proteomes" id="UP000637239"/>
    </source>
</evidence>
<dbReference type="EMBL" id="AP024422">
    <property type="protein sequence ID" value="BCR92100.1"/>
    <property type="molecule type" value="Genomic_DNA"/>
</dbReference>
<proteinExistence type="predicted"/>
<dbReference type="RefSeq" id="XP_043140613.1">
    <property type="nucleotide sequence ID" value="XM_043283323.1"/>
</dbReference>
<reference evidence="2" key="2">
    <citation type="submission" date="2021-02" db="EMBL/GenBank/DDBJ databases">
        <title>Aspergillus chevalieri M1 genome sequence.</title>
        <authorList>
            <person name="Kadooka C."/>
            <person name="Mori K."/>
            <person name="Futagami T."/>
        </authorList>
    </citation>
    <scope>NUCLEOTIDE SEQUENCE</scope>
    <source>
        <strain evidence="2">M1</strain>
    </source>
</reference>
<dbReference type="KEGG" id="ache:ACHE_70943A"/>
<dbReference type="Proteomes" id="UP000637239">
    <property type="component" value="Chromosome 7"/>
</dbReference>
<feature type="compositionally biased region" description="Low complexity" evidence="1">
    <location>
        <begin position="1"/>
        <end position="15"/>
    </location>
</feature>